<proteinExistence type="predicted"/>
<dbReference type="AlphaFoldDB" id="A0A3N2Q961"/>
<dbReference type="Proteomes" id="UP000272025">
    <property type="component" value="Unassembled WGS sequence"/>
</dbReference>
<evidence type="ECO:0000313" key="2">
    <source>
        <dbReference type="Proteomes" id="UP000272025"/>
    </source>
</evidence>
<dbReference type="RefSeq" id="XP_028471098.1">
    <property type="nucleotide sequence ID" value="XM_028614753.1"/>
</dbReference>
<sequence length="167" mass="18739">MSSHVTLGFTCKTLAKVHDPHAFLSAPPSSNQTLLSGQLIVLTNRRRLTTRIINHQGILRTSVAPQPSSSPHPPFTSTSCFRLAHNEHSQRSSRDSLNAFTPRERHEERTTVIALLHRLDLVRLAPSPPQTQFSRTSHAIFGGEGRILKTHETLNQRSRERSIPTYP</sequence>
<evidence type="ECO:0000313" key="1">
    <source>
        <dbReference type="EMBL" id="ROT43292.1"/>
    </source>
</evidence>
<protein>
    <submittedName>
        <fullName evidence="1">Uncharacterized protein</fullName>
    </submittedName>
</protein>
<name>A0A3N2Q961_SODAK</name>
<keyword evidence="2" id="KW-1185">Reference proteome</keyword>
<dbReference type="GeneID" id="39583231"/>
<accession>A0A3N2Q961</accession>
<organism evidence="1 2">
    <name type="scientific">Sodiomyces alkalinus (strain CBS 110278 / VKM F-3762 / F11)</name>
    <name type="common">Alkaliphilic filamentous fungus</name>
    <dbReference type="NCBI Taxonomy" id="1314773"/>
    <lineage>
        <taxon>Eukaryota</taxon>
        <taxon>Fungi</taxon>
        <taxon>Dikarya</taxon>
        <taxon>Ascomycota</taxon>
        <taxon>Pezizomycotina</taxon>
        <taxon>Sordariomycetes</taxon>
        <taxon>Hypocreomycetidae</taxon>
        <taxon>Glomerellales</taxon>
        <taxon>Plectosphaerellaceae</taxon>
        <taxon>Sodiomyces</taxon>
    </lineage>
</organism>
<dbReference type="EMBL" id="ML119051">
    <property type="protein sequence ID" value="ROT43292.1"/>
    <property type="molecule type" value="Genomic_DNA"/>
</dbReference>
<gene>
    <name evidence="1" type="ORF">SODALDRAFT_375486</name>
</gene>
<reference evidence="1 2" key="1">
    <citation type="journal article" date="2018" name="Mol. Ecol.">
        <title>The obligate alkalophilic soda-lake fungus Sodiomyces alkalinus has shifted to a protein diet.</title>
        <authorList>
            <person name="Grum-Grzhimaylo A.A."/>
            <person name="Falkoski D.L."/>
            <person name="van den Heuvel J."/>
            <person name="Valero-Jimenez C.A."/>
            <person name="Min B."/>
            <person name="Choi I.G."/>
            <person name="Lipzen A."/>
            <person name="Daum C.G."/>
            <person name="Aanen D.K."/>
            <person name="Tsang A."/>
            <person name="Henrissat B."/>
            <person name="Bilanenko E.N."/>
            <person name="de Vries R.P."/>
            <person name="van Kan J.A.L."/>
            <person name="Grigoriev I.V."/>
            <person name="Debets A.J.M."/>
        </authorList>
    </citation>
    <scope>NUCLEOTIDE SEQUENCE [LARGE SCALE GENOMIC DNA]</scope>
    <source>
        <strain evidence="1 2">F11</strain>
    </source>
</reference>